<sequence length="366" mass="42340">MDEFLDRIKELYKKAVKKNAELQKILKKIEELEATYADASTFSSLTGQIIGELINNELKENLLDSVVPPEVAQIIIPSALIHNHEVVSDVCESIQNALNKKAGISIKALRPFFEDRKVDGIVREVVNAPNYLEKSEAVKQQIENISMSAVDKSVQANAEFHYNSGLQTKITRKSIGKCCEWCNNMVGEYDYESVKRTGNEVFRRHSNCRCQVLYVPVKGLAKNLYSKKEKSLKEWERLRKEQEFELEQKQIAEEREAKRELLRRLKSGELTKELNPEKQAPHMEATRTPGRSYFTVDEKTLQRIIDERYGTGVVHIKKNGQIKEIIEMKNNIGYNMGEKQEETNRFVIHYSKKRTHAVPARRNEWI</sequence>
<evidence type="ECO:0000313" key="3">
    <source>
        <dbReference type="EMBL" id="DAF51590.1"/>
    </source>
</evidence>
<organism evidence="3">
    <name type="scientific">Phage sp. ctgh419</name>
    <dbReference type="NCBI Taxonomy" id="2828009"/>
    <lineage>
        <taxon>Viruses</taxon>
    </lineage>
</organism>
<protein>
    <submittedName>
        <fullName evidence="3">Bacterial toxin</fullName>
    </submittedName>
</protein>
<feature type="coiled-coil region" evidence="1">
    <location>
        <begin position="225"/>
        <end position="264"/>
    </location>
</feature>
<evidence type="ECO:0000256" key="1">
    <source>
        <dbReference type="SAM" id="Coils"/>
    </source>
</evidence>
<feature type="coiled-coil region" evidence="1">
    <location>
        <begin position="1"/>
        <end position="35"/>
    </location>
</feature>
<proteinExistence type="predicted"/>
<reference evidence="3" key="1">
    <citation type="journal article" date="2021" name="Proc. Natl. Acad. Sci. U.S.A.">
        <title>A Catalog of Tens of Thousands of Viruses from Human Metagenomes Reveals Hidden Associations with Chronic Diseases.</title>
        <authorList>
            <person name="Tisza M.J."/>
            <person name="Buck C.B."/>
        </authorList>
    </citation>
    <scope>NUCLEOTIDE SEQUENCE</scope>
    <source>
        <strain evidence="3">Ctgh419</strain>
    </source>
</reference>
<evidence type="ECO:0000259" key="2">
    <source>
        <dbReference type="Pfam" id="PF15542"/>
    </source>
</evidence>
<dbReference type="EMBL" id="BK032618">
    <property type="protein sequence ID" value="DAF51590.1"/>
    <property type="molecule type" value="Genomic_DNA"/>
</dbReference>
<keyword evidence="1" id="KW-0175">Coiled coil</keyword>
<feature type="domain" description="Bacterial toxin 50" evidence="2">
    <location>
        <begin position="274"/>
        <end position="359"/>
    </location>
</feature>
<dbReference type="InterPro" id="IPR029100">
    <property type="entry name" value="Ntox50"/>
</dbReference>
<dbReference type="Pfam" id="PF15542">
    <property type="entry name" value="Ntox50"/>
    <property type="match status" value="1"/>
</dbReference>
<name>A0A8S5SKV0_9VIRU</name>
<accession>A0A8S5SKV0</accession>